<feature type="domain" description="Carrier" evidence="13">
    <location>
        <begin position="1021"/>
        <end position="1098"/>
    </location>
</feature>
<dbReference type="InterPro" id="IPR010071">
    <property type="entry name" value="AA_adenyl_dom"/>
</dbReference>
<dbReference type="FunFam" id="2.30.38.10:FF:000001">
    <property type="entry name" value="Non-ribosomal peptide synthetase PvdI"/>
    <property type="match status" value="1"/>
</dbReference>
<dbReference type="Pfam" id="PF21089">
    <property type="entry name" value="PKS_DH_N"/>
    <property type="match status" value="3"/>
</dbReference>
<dbReference type="InterPro" id="IPR049552">
    <property type="entry name" value="PKS_DH_N"/>
</dbReference>
<evidence type="ECO:0000256" key="9">
    <source>
        <dbReference type="ARBA" id="ARBA00022737"/>
    </source>
</evidence>
<dbReference type="SMART" id="SM00826">
    <property type="entry name" value="PKS_DH"/>
    <property type="match status" value="1"/>
</dbReference>
<dbReference type="PROSITE" id="PS00012">
    <property type="entry name" value="PHOSPHOPANTETHEINE"/>
    <property type="match status" value="1"/>
</dbReference>
<evidence type="ECO:0000256" key="7">
    <source>
        <dbReference type="ARBA" id="ARBA00022553"/>
    </source>
</evidence>
<dbReference type="InterPro" id="IPR032821">
    <property type="entry name" value="PKS_assoc"/>
</dbReference>
<dbReference type="Pfam" id="PF08242">
    <property type="entry name" value="Methyltransf_12"/>
    <property type="match status" value="1"/>
</dbReference>
<dbReference type="Gene3D" id="3.30.300.30">
    <property type="match status" value="1"/>
</dbReference>
<evidence type="ECO:0000256" key="10">
    <source>
        <dbReference type="ARBA" id="ARBA00023268"/>
    </source>
</evidence>
<dbReference type="InterPro" id="IPR018201">
    <property type="entry name" value="Ketoacyl_synth_AS"/>
</dbReference>
<evidence type="ECO:0000256" key="4">
    <source>
        <dbReference type="ARBA" id="ARBA00004789"/>
    </source>
</evidence>
<dbReference type="GO" id="GO:0006633">
    <property type="term" value="P:fatty acid biosynthetic process"/>
    <property type="evidence" value="ECO:0007669"/>
    <property type="project" value="InterPro"/>
</dbReference>
<dbReference type="PROSITE" id="PS50075">
    <property type="entry name" value="CARRIER"/>
    <property type="match status" value="5"/>
</dbReference>
<dbReference type="InterPro" id="IPR036291">
    <property type="entry name" value="NAD(P)-bd_dom_sf"/>
</dbReference>
<sequence length="6533" mass="736482">MLDREIYQRMYNGEITRSEALKLVLMDLNKKSEKIELSESQKGIWAVCKMFPDSYAYNTPGAIEVSSDIDIEILKKALEQLIDFHASLRTVILHDGNEPYQAVKEQGMLEFSQINVLGLTEEDITESIMHELKRPFNLEEGPLMRACIFDVSKEKKILLFNFHHIVFDGISSRIFMEELKECYYALKEGHTHELRVRRANYAGFIEAEKRYLQSAQAVKDREYWLNQLLGEIPALELPVDKKHPFVNLYEGTSYTIKLDKELVNALKELNTSNHATLFSIMIAAFKVLLFRYSGQNNLFIGTPVAGRYEQKYEDVIGCFINMMVVKSVIDFEDSLISFIERVQQIVLEGLEHSQYPYHKLVKELNQINNFVDSGLFQVAFYFQNWIRETNDKVFREQLHDIHQLGEFDLTLEVIETEEECILHFKYNPDMFSKDIIQYMSSHYKQVLAAIVENPKSKVSQIVLLNNKEREMLITEWNNTFQEYDRNKTFPDLFAQQVQSNPFATAVIFNDQVLTYIELYRRARKLAGYIQQKGVKKGSLVGILLERSIDLMVALIATQMSGGIYVPLDPIYPADRLSHMFEEGQMKFVLSTSSLEDHLPVFEFTTINLDKEAEHIDRSMSDEKAESMEPLCQLGPKDLVYTIFTSGSTGKPKGIMVYHGGLVNFLCSMAKKPGCTSQDYILALTTICFDIAALELYLPLITGAKVEILPDEIAKDGIMLLEHFEASEVTIMQATPATWQMLIAAGWKKKKNFKILCGGEALPSELAEKLISLSEEVWNLYGPTETTIWSSTDKVEKGKKISLGLPIANTQFYILDTYLNPVPIGVAGELYIGGDGVAKGYINREEETERKFIKNPFIEDNNSRIFKTGDLARYRTDGTVEYMGRADFQVKIRGFRVELGEIETALNRVNGISEAVVVLRQDGDNSKSLVAFVIADDIKAIPIVDSINKVMENELPDYMIPSNYFFLKAYPLTLNSKISRKELSEQELSILLNEYGAIEEKEESQQRPIIRKEPQATRSTSLINNYVERFIINEMANIKNISTETIKSSVNMGEYGFDSISFTSLSLKINKHYGVKTNPTLFYTYPTVDRFAEFLTANYLKEINSKEAVMEEVEVKHRIDENIASETTKKPDALNNKSNTGFNGDIAIVGMSGMLPSSDDLQSFWNNILEEKDLVTVIPPDRWDWKEYYDELNEGANKSNSKWGGFIKDIDKFDAAFFGISPREAELMDPQQRIMLQVVWAAIEDAGYKPSDLSGTDTGVFVGATGTDYSEFVLRESEVDAHTVSGIVNAVIPNRVSYFFNFKGPSELIDTACSSTLVGVSRAVASIRSGECGCAIVGGVNLIISPFAHIALSKISMLSKDGKCKAFDKDGNGYVRGEGCAAIILKPLDKAIEDKDHIYAVIKGVAVNHGGRTNSLTAPNPNAQKDLIKKAIIDSGIDPYTIGYIEAHGTGTALGDPIEINGLKSAFSEIYEELNCVPREDAYCGIGSVKTNIGHLEAMAGLAGLLKVALSLYHHKILASIHCRELNPFINVENSPFYIARETQEWKPLKDKTGKEAPLHGGVSSFGMGGTNAHIVLEEYKESEKRQGKNSNPVAIVFSARDINSLKNNVEKFVKYLKKAQTGDNPLNLNKIAFTLQIGREAMKERLALVVNTVDELLERLELYLNGTGQIINMFTSTGKNIKEALELVLDGDELEEFVERKVEKGDILKVASLWTNGADINWNILYKGNIPGRMSLPGYQFKKDRHWVPMRQKYPKYGKSSDWMPLIDKIIPEKSLGQGLVFQKTLRNSELIVKDHKVNSQCVFPGTGHIETVVEAISLLTKGNSYTLRNITWLQPLVVEDGECIDINLSLKEEGKGFKYEIESVHQDGNILHSKGDVYCDMDKQCNEEYLYFDDIKLRCSEEIKKDTFYKSLADNAGIEYGLYFQGVQELWSNEKEVLGHFILPEGFESELNDYCAHPVIMDCALQLMGCLLGRNTDKGKAKIPFMVEEVNILEPLRSREYYAYVVNESSNIHNIAIVSKDGKVCVKFYHVTSRELKTQFDRHIYCQQWVEYTAESTTKEPHIKTENALVLYNDEAEYLKEKIINTMDKSNVTQAQLYFETSRTDGEWKIGFNDIQGYINFILENNIKRIYFLGAISRKQADGILELERKQKYGVYALFYLVKALSQIGSNVQLVVVTNNIFEVLPSDSIISANSGVSGFVKAAALEFQNIEFSLVDIEYNESISSNKVERQAHLLTKMVKGTPEVALRNETFYTRKIRGLYLPYNTKKSFRTNGVYVIVGAGGIGLELGLYLAKKYKARIALIGRSNLNEIKKSKIDSIKEYGGEAIYIQADVTDFDSMKKAVTEIEDTYGVIHGIFNCVMVLNDKRIENMTEDVMREVCAPKVKGSVILYDVVKDKKLDFLVNFSSTNAFIGNVGQSNYNCACSFQDAFALSLKERAGFPIKIINWSFWGNVGVVASKEYRSLLNQKGLLSIEPFEGMAVLEAALSSPISQVVMFKATDKLLSELGFDFHNKIEIYSQTVPSVIENIELKDEPAEEKKYSIKYMLEGFSALEEFAVCLLLKYFQLNIYFTKKCEKYSKRELITTLGIIPSYERLFDALIYILEKSGLLLINEDKIESTELVEDYRILDNIEKIEEKKRLLDEKFSTLSSYTRLLWTCVSRFADVLTGRIEYTEVMFPEGSKDLVQSIYKGNLIIDYYNELVAEFVRNYIEERLDKCKTDHINILEIGSGTGGTSEFVLEKVKCFGKNITYYYTDISASFTSYGKAKYGSLEFVDFKVLDIEKLPEMQDFQSNSIDIVFATNVLHATSLIQNTLGNIKRLLKANGVIVINEIVRFQNFSTLTFGLTGGWWNSKDTYRITGSPLLNVASWKNVLGICGYYNIAVAGLKNENKEYDQCIITAVSNGITVKKADKGSVVAAPHTDKPVMVAKEEIKHQKIERRVVEDNMIMKRHELNHTELIEETIKYLKDKLAKVLKIESNNIGNDVVFQEIGVDSLITVEFNKELVKDFGKVPATLLFEYTTLAALAGYFCTEQEEKLKELFRINAKPVDKPVEAKKDLNWLFKTTTSELRNDIHQENRDNQDNQDNQENHENHENLRGEKAHTTTASKDIAIIGLSGKYPLAETLEEYWENLKQGRNCITEIPRDRWDWEKYYDPSNSEQGKGYSKWGGFISDIDKFDAEFFDISDEHAVEMDPQERIFLENTWTLLEDAGYPGKTLANKGEKVGLFVGIMYGGYGQIATKAWENGIRTNAQSAYWIIPNRVSYYFNFTGPSIAIDTACSSSLTAIHYACKSIERGECSVAVAGGINLILNPRQHVRLSNLNSLTRDGRNKCFSENADGFAEGEGVGAILLKPLEDAIRDNDYIYGVIKGSAINSGGESNGFTAPSLTAQMNVSEDALKDAGINPETVSYIEAHATGTVLGDPVEINALSKVFSKYTAKKQFCTVGTVKANIGHLEAASGMSAITKVLLQMKYGKIVPSINIDKLNPYIELENTPFYIQEELGDWKQNTYFESGQEKTLPRRAGISSFGAGGSNAHIIVEEYKRNLVTSYLEKTKYLIILSAKKQESLYANAKALLLYIQNNMKTGQEKLLLSQIEYTLQIGRMEMKERLALVVTSLDDLKDKLKAVCNGEVNIANVYKGSALKCEKSGLSSYENSINDIAMHWVSGTSFNWELFYQNEVEPCRIPLPTYCFNRQRYWLDDEESLIKENLYSASFQYDEPYLRDHVSFGKRVLLGVTYCSIAYEALKCVGDLAPVVHFHNFQFVEAVELNVGENVEVTAELVSEDERLFINTRIKKSFSKNFETAARSEVIRNTGIAPYMVTIPSFKDMNVIKTEELYNKKSGVYGESLFTIKEAFALGNEAWGELALTREMINSSHSYSVHPALLDGAVLCRLALSKSTEPDLLIPLMVKEMYIYSELPVQCYCHLTEVKVNSEIWEGDIEIIDKLGKVLIVMKGFVCKKVWIDEEHQPLKTENAHLSQYSESNNKIVHVVEQYLISKIASMLKTDSYAIDKGSNFMSMGVDSVRLINLTKELQKDLGVELYPTLFFEYQNIRDLAEYLAEEYPNKFSKTDEGSVNHNIAAEVSVNYNIAAQRNFSSPVKEPKDSSKEDSDLRQPQGKDYKDDSIAIIGFSGIMPQADDLDDFWKKIIGEECLITTIPEDRWDWRKYYKESPDDTSKTNVIWGGFMKEVDKFDATFFGISPREANLMDPQQRLVLELAWKAIEDAGYNPKELSGSKTGVFIGVAGHDYHDIVSDGAVDSKAQSLTGNAHNIITGRISYILNLHGPSEPLDNACASSLVSINRAVQCLRNGDCDMALAGGVNVIASPSLYISFDNVGILSQDGKCKVFDKDANGTVRGEGAGLLLLKPLNRAIEDNDHIYAVIKASAVNHGGHGNSLTAPNPKQQAEVIFNAYEKSEIDPSTITYIESHGTGTTLGDPVEINGLKSAFKKLYSKRGKSGFTTKGCGIGALKSNIGHLETAAGIAGVIKVLLCMKHGVLPGIVNLKELNPYIQLEDSPFYIVEKTQLWQRLKDANGDEIPYRAGISAFGFSGVNAHVVLEEYRPPAKAQENKENLIILSAQNEDRLVAYAESLSAFLKRTRTLEKNCGTMEPKIIRDVIAVIAQISDIDEKDIDDETSLLECGFDVAKLSMLVNELNKCYNLELSLPSISIENCPKDITQILGSSNSITNYYSYSLDNSSGSEVEKQDISLSQVAYTLQKGREVMDERIAFVVSNIEELIEKLDKFISGERNIDKVFTGRNQEERGKLDLILEGDLGKEIISKIVARHELEKLAQLWVAGVKISNWDVLYQEKQYKIPLPTYPFARQHYWVERVESTNSVALGKGVSQLTPLLDSNESTLEKQSYKKTLTQEEFYLKDHMVNGSIILPGVIYLEMARMAGELAFPKKEVIGLNNIVWAKPLQLHGNKQDAFIDIYSKEDEIAYEINSGDETVYSQGALVYGSFGEITGEKIDIEAVKQRCRNHMQHKEFYELFRQSGFNYGSSFMPIEEIYHNEHEALSRIKLPYSVLPTADSFMLHPSLLEGGLQTAGYIINRDAGATSPYIPFAIEKIDLYEKLPECCYGYAVQSQEFSDNETMKIMDVFLVDDQGRVLVKIKKYIARPVEKKDKEETVYFGKVWKQIKEKSNRVKGSVVLFDKDKRVFNYLIEKGMDKVYLVKSGTGFKNIQDNIFEMDPTNENNYIELFRFLKDKGIEYENIVNLWSQEDFTYDEVSLKVQMEHCLYPLFYISRALLKEKQKNTIRLLYIHEINKPLCEGISGFNKSINLENNKLIFRSIGIEGKEEDIASIILSELFEENIEPEVRYRGAIREVKALEVLKPEVNGEVLFKVNGVYIITGGLGGVGFTIAQNLASKYRAKLVLVGRSEITEDSRLKELEATNTDFIYLRGDVSNRTDVEKIVDGAKARFGCVNGIIHCAGLIKDSLVINKSINDLNEVIAPKVYGTINLDWLTRDEKLDFIALFSSISGEIGNLGQSDYAYANSFMDNFASYRENLRKQGERHGKTVSINWSLWQDGGIAVDDLTKKLMESTLYIKPLENSRGFNILEKCLSRNMEQIMVLHGNRRKINTLFAKNIQEDSVILNIDENDLLKKLIDDLSKSVSKISRIKEREISFTEELDKYGFDSITLTEFTNELNFKFSLNITPAVFYEISELTINNLGKHLLKRNKNDIAEHYNSSTNNNETIVDEEDEETEVAFSGMNIKNRFKSLSCSDKEITDIRHTVDDDNYEPIAIIGIGGVMPQSENLDEFWKHIVGGDDLITEVPPERWDWRDFYGDPNKEDGKSTCKCGGFMKEVDKFDALFFNLSPQEAKILDPQQRMFLETTWKTIEDSGYKPSEISGTNTGVFIGVTNNEYAEILRNENVKIDGHSITSNAHFLIANRISYFYNLHGPSETIDTACSSAAVAIHRAVTSLHTGECELAIAGGVNMLLSPRSNISFDKAGMLSKDGRCKTFDKSADGFVRGEGIGALLLKPLKKAEEDNDPIYAVIRGSAVKHGGRSKSFVSPNPNGQIEVVKAAINKSGINPLDISYIETHGTGSAIGDNVEVEGLKGAFRELLKSDGEEYAKSHSCGLGSVKTNIGNLEAASGIASILKVVLAMKYKTLPPSIHCKEVNPFLKLEDSPFYITREKKHWDRITDKDGKILPRYAGVNVFGAGGVNVHIILEEYERTMVADNNKEPVVVVFSAKNKTSLFEIVEQTAEYIKLNTDINLRDIAYTLQLTREEMDERVAMVVYDVQDLINKCVGFVTDNISSYSDIYIGKIKNKNRDLIEDDNEDSKLIDTALENKKYNDLASLWVSGAKINWKKLYMSEKRFRISLPTYCFNKQIHWAANQKTDIKPVVEEDKDTISKVSIAEASGEDTIKRYLLQKISLLLGIEPESIQLDGELAEMGFDSINTIKLKSDLENEFDAEVPMALLAQSKSIDSLAENIFIKPELLNIKNAIISKMQESNLESSIGYETDTSCVEVKDSEDFCRFKEDINWTRRYRSTNDFINSEHDLSNISGSELDNIFRMLQKE</sequence>
<evidence type="ECO:0000256" key="11">
    <source>
        <dbReference type="PROSITE-ProRule" id="PRU01363"/>
    </source>
</evidence>
<dbReference type="InterPro" id="IPR036736">
    <property type="entry name" value="ACP-like_sf"/>
</dbReference>
<dbReference type="SMART" id="SM00823">
    <property type="entry name" value="PKS_PP"/>
    <property type="match status" value="4"/>
</dbReference>
<dbReference type="GO" id="GO:0005886">
    <property type="term" value="C:plasma membrane"/>
    <property type="evidence" value="ECO:0007669"/>
    <property type="project" value="TreeGrafter"/>
</dbReference>
<feature type="region of interest" description="N-terminal hotdog fold" evidence="11">
    <location>
        <begin position="4848"/>
        <end position="4966"/>
    </location>
</feature>
<feature type="domain" description="PKS/mFAS DH" evidence="15">
    <location>
        <begin position="3696"/>
        <end position="3970"/>
    </location>
</feature>
<dbReference type="Gene3D" id="3.40.50.720">
    <property type="entry name" value="NAD(P)-binding Rossmann-like Domain"/>
    <property type="match status" value="2"/>
</dbReference>
<dbReference type="Pfam" id="PF13193">
    <property type="entry name" value="AMP-binding_C"/>
    <property type="match status" value="1"/>
</dbReference>
<comment type="caution">
    <text evidence="11">Lacks conserved residue(s) required for the propagation of feature annotation.</text>
</comment>
<dbReference type="PANTHER" id="PTHR43775">
    <property type="entry name" value="FATTY ACID SYNTHASE"/>
    <property type="match status" value="1"/>
</dbReference>
<feature type="domain" description="PKS/mFAS DH" evidence="15">
    <location>
        <begin position="4848"/>
        <end position="5129"/>
    </location>
</feature>
<dbReference type="CDD" id="cd08953">
    <property type="entry name" value="KR_2_SDR_x"/>
    <property type="match status" value="2"/>
</dbReference>
<dbReference type="InterPro" id="IPR042104">
    <property type="entry name" value="PKS_dehydratase_sf"/>
</dbReference>
<feature type="domain" description="PKS/mFAS DH" evidence="15">
    <location>
        <begin position="1764"/>
        <end position="2043"/>
    </location>
</feature>
<dbReference type="InterPro" id="IPR016039">
    <property type="entry name" value="Thiolase-like"/>
</dbReference>
<comment type="cofactor">
    <cofactor evidence="1">
        <name>pantetheine 4'-phosphate</name>
        <dbReference type="ChEBI" id="CHEBI:47942"/>
    </cofactor>
</comment>
<feature type="region of interest" description="C-terminal hotdog fold" evidence="11">
    <location>
        <begin position="1901"/>
        <end position="2043"/>
    </location>
</feature>
<dbReference type="GO" id="GO:0005737">
    <property type="term" value="C:cytoplasm"/>
    <property type="evidence" value="ECO:0007669"/>
    <property type="project" value="UniProtKB-SubCell"/>
</dbReference>
<dbReference type="FunFam" id="3.40.47.10:FF:000019">
    <property type="entry name" value="Polyketide synthase type I"/>
    <property type="match status" value="4"/>
</dbReference>
<comment type="function">
    <text evidence="2">Involved in some intermediate steps for the synthesis of the antibiotic polyketide bacillaene which is involved in secondary metabolism.</text>
</comment>
<dbReference type="Pfam" id="PF02801">
    <property type="entry name" value="Ketoacyl-synt_C"/>
    <property type="match status" value="4"/>
</dbReference>
<dbReference type="CDD" id="cd00833">
    <property type="entry name" value="PKS"/>
    <property type="match status" value="4"/>
</dbReference>
<dbReference type="InterPro" id="IPR001242">
    <property type="entry name" value="Condensation_dom"/>
</dbReference>
<dbReference type="Gene3D" id="3.30.559.30">
    <property type="entry name" value="Nonribosomal peptide synthetase, condensation domain"/>
    <property type="match status" value="1"/>
</dbReference>
<dbReference type="SUPFAM" id="SSF47336">
    <property type="entry name" value="ACP-like"/>
    <property type="match status" value="5"/>
</dbReference>
<dbReference type="Proteomes" id="UP000248132">
    <property type="component" value="Unassembled WGS sequence"/>
</dbReference>
<dbReference type="Pfam" id="PF00501">
    <property type="entry name" value="AMP-binding"/>
    <property type="match status" value="1"/>
</dbReference>
<dbReference type="Pfam" id="PF22336">
    <property type="entry name" value="RhiE-like_linker"/>
    <property type="match status" value="4"/>
</dbReference>
<feature type="region of interest" description="C-terminal hotdog fold" evidence="11">
    <location>
        <begin position="3831"/>
        <end position="3970"/>
    </location>
</feature>
<feature type="domain" description="Ketosynthase family 3 (KS3)" evidence="14">
    <location>
        <begin position="3109"/>
        <end position="3543"/>
    </location>
</feature>
<dbReference type="Pfam" id="PF21394">
    <property type="entry name" value="Beta-ketacyl_N"/>
    <property type="match status" value="1"/>
</dbReference>
<dbReference type="SUPFAM" id="SSF53335">
    <property type="entry name" value="S-adenosyl-L-methionine-dependent methyltransferases"/>
    <property type="match status" value="1"/>
</dbReference>
<evidence type="ECO:0000313" key="16">
    <source>
        <dbReference type="EMBL" id="PYG86580.1"/>
    </source>
</evidence>
<organism evidence="16 17">
    <name type="scientific">Ruminiclostridium sufflavum DSM 19573</name>
    <dbReference type="NCBI Taxonomy" id="1121337"/>
    <lineage>
        <taxon>Bacteria</taxon>
        <taxon>Bacillati</taxon>
        <taxon>Bacillota</taxon>
        <taxon>Clostridia</taxon>
        <taxon>Eubacteriales</taxon>
        <taxon>Oscillospiraceae</taxon>
        <taxon>Ruminiclostridium</taxon>
    </lineage>
</organism>
<dbReference type="SUPFAM" id="SSF56801">
    <property type="entry name" value="Acetyl-CoA synthetase-like"/>
    <property type="match status" value="1"/>
</dbReference>
<dbReference type="FunFam" id="3.40.50.980:FF:000001">
    <property type="entry name" value="Non-ribosomal peptide synthetase"/>
    <property type="match status" value="1"/>
</dbReference>
<dbReference type="Pfam" id="PF16197">
    <property type="entry name" value="KAsynt_C_assoc"/>
    <property type="match status" value="1"/>
</dbReference>
<dbReference type="GO" id="GO:0071770">
    <property type="term" value="P:DIM/DIP cell wall layer assembly"/>
    <property type="evidence" value="ECO:0007669"/>
    <property type="project" value="TreeGrafter"/>
</dbReference>
<dbReference type="SUPFAM" id="SSF53901">
    <property type="entry name" value="Thiolase-like"/>
    <property type="match status" value="4"/>
</dbReference>
<name>A0A318XHB6_9FIRM</name>
<keyword evidence="9" id="KW-0677">Repeat</keyword>
<dbReference type="InterPro" id="IPR049551">
    <property type="entry name" value="PKS_DH_C"/>
</dbReference>
<dbReference type="Gene3D" id="3.30.70.3290">
    <property type="match status" value="1"/>
</dbReference>
<dbReference type="CDD" id="cd12116">
    <property type="entry name" value="A_NRPS_Ta1_like"/>
    <property type="match status" value="1"/>
</dbReference>
<dbReference type="InterPro" id="IPR057326">
    <property type="entry name" value="KR_dom"/>
</dbReference>
<dbReference type="Gene3D" id="2.30.38.10">
    <property type="entry name" value="Luciferase, Domain 3"/>
    <property type="match status" value="1"/>
</dbReference>
<dbReference type="InterPro" id="IPR009081">
    <property type="entry name" value="PP-bd_ACP"/>
</dbReference>
<dbReference type="InterPro" id="IPR020806">
    <property type="entry name" value="PKS_PP-bd"/>
</dbReference>
<dbReference type="GO" id="GO:0031177">
    <property type="term" value="F:phosphopantetheine binding"/>
    <property type="evidence" value="ECO:0007669"/>
    <property type="project" value="InterPro"/>
</dbReference>
<dbReference type="SMART" id="SM00822">
    <property type="entry name" value="PKS_KR"/>
    <property type="match status" value="2"/>
</dbReference>
<reference evidence="16 17" key="1">
    <citation type="submission" date="2018-06" db="EMBL/GenBank/DDBJ databases">
        <title>Genomic Encyclopedia of Type Strains, Phase I: the one thousand microbial genomes (KMG-I) project.</title>
        <authorList>
            <person name="Kyrpides N."/>
        </authorList>
    </citation>
    <scope>NUCLEOTIDE SEQUENCE [LARGE SCALE GENOMIC DNA]</scope>
    <source>
        <strain evidence="16 17">DSM 19573</strain>
    </source>
</reference>
<comment type="pathway">
    <text evidence="4">Antibiotic biosynthesis; bacillaene biosynthesis.</text>
</comment>
<feature type="region of interest" description="Disordered" evidence="12">
    <location>
        <begin position="3073"/>
        <end position="3103"/>
    </location>
</feature>
<keyword evidence="6" id="KW-0963">Cytoplasm</keyword>
<feature type="domain" description="Carrier" evidence="13">
    <location>
        <begin position="3989"/>
        <end position="4066"/>
    </location>
</feature>
<keyword evidence="10" id="KW-0511">Multifunctional enzyme</keyword>
<proteinExistence type="predicted"/>
<evidence type="ECO:0000259" key="14">
    <source>
        <dbReference type="PROSITE" id="PS52004"/>
    </source>
</evidence>
<dbReference type="GO" id="GO:0004315">
    <property type="term" value="F:3-oxoacyl-[acyl-carrier-protein] synthase activity"/>
    <property type="evidence" value="ECO:0007669"/>
    <property type="project" value="InterPro"/>
</dbReference>
<feature type="domain" description="Ketosynthase family 3 (KS3)" evidence="14">
    <location>
        <begin position="4125"/>
        <end position="4562"/>
    </location>
</feature>
<dbReference type="Pfam" id="PF00668">
    <property type="entry name" value="Condensation"/>
    <property type="match status" value="1"/>
</dbReference>
<dbReference type="InterPro" id="IPR006162">
    <property type="entry name" value="Ppantetheine_attach_site"/>
</dbReference>
<dbReference type="Gene3D" id="3.40.47.10">
    <property type="match status" value="4"/>
</dbReference>
<dbReference type="Pfam" id="PF08659">
    <property type="entry name" value="KR"/>
    <property type="match status" value="2"/>
</dbReference>
<dbReference type="InterPro" id="IPR014030">
    <property type="entry name" value="Ketoacyl_synth_N"/>
</dbReference>
<dbReference type="RefSeq" id="WP_110462909.1">
    <property type="nucleotide sequence ID" value="NZ_QKMR01000019.1"/>
</dbReference>
<evidence type="ECO:0000256" key="8">
    <source>
        <dbReference type="ARBA" id="ARBA00022679"/>
    </source>
</evidence>
<dbReference type="SMART" id="SM00825">
    <property type="entry name" value="PKS_KS"/>
    <property type="match status" value="4"/>
</dbReference>
<accession>A0A318XHB6</accession>
<dbReference type="Gene3D" id="3.30.559.10">
    <property type="entry name" value="Chloramphenicol acetyltransferase-like domain"/>
    <property type="match status" value="1"/>
</dbReference>
<dbReference type="CDD" id="cd02440">
    <property type="entry name" value="AdoMet_MTases"/>
    <property type="match status" value="1"/>
</dbReference>
<evidence type="ECO:0000313" key="17">
    <source>
        <dbReference type="Proteomes" id="UP000248132"/>
    </source>
</evidence>
<feature type="domain" description="Ketosynthase family 3 (KS3)" evidence="14">
    <location>
        <begin position="1142"/>
        <end position="1578"/>
    </location>
</feature>
<dbReference type="Gene3D" id="1.10.1200.10">
    <property type="entry name" value="ACP-like"/>
    <property type="match status" value="5"/>
</dbReference>
<comment type="caution">
    <text evidence="16">The sequence shown here is derived from an EMBL/GenBank/DDBJ whole genome shotgun (WGS) entry which is preliminary data.</text>
</comment>
<dbReference type="InterPro" id="IPR045851">
    <property type="entry name" value="AMP-bd_C_sf"/>
</dbReference>
<dbReference type="InterPro" id="IPR049900">
    <property type="entry name" value="PKS_mFAS_DH"/>
</dbReference>
<dbReference type="InterPro" id="IPR013968">
    <property type="entry name" value="PKS_KR"/>
</dbReference>
<dbReference type="InterPro" id="IPR049490">
    <property type="entry name" value="C883_1060-like_KR_N"/>
</dbReference>
<dbReference type="UniPathway" id="UPA01003"/>
<feature type="domain" description="Carrier" evidence="13">
    <location>
        <begin position="5605"/>
        <end position="5684"/>
    </location>
</feature>
<dbReference type="Gene3D" id="3.40.50.980">
    <property type="match status" value="2"/>
</dbReference>
<dbReference type="PROSITE" id="PS00606">
    <property type="entry name" value="KS3_1"/>
    <property type="match status" value="4"/>
</dbReference>
<dbReference type="InterPro" id="IPR013217">
    <property type="entry name" value="Methyltransf_12"/>
</dbReference>
<dbReference type="Gene3D" id="3.10.129.110">
    <property type="entry name" value="Polyketide synthase dehydratase"/>
    <property type="match status" value="3"/>
</dbReference>
<dbReference type="PANTHER" id="PTHR43775:SF37">
    <property type="entry name" value="SI:DKEY-61P9.11"/>
    <property type="match status" value="1"/>
</dbReference>
<keyword evidence="8" id="KW-0808">Transferase</keyword>
<gene>
    <name evidence="16" type="ORF">LY28_02921</name>
</gene>
<feature type="region of interest" description="N-terminal hotdog fold" evidence="11">
    <location>
        <begin position="3696"/>
        <end position="3819"/>
    </location>
</feature>
<dbReference type="InterPro" id="IPR020841">
    <property type="entry name" value="PKS_Beta-ketoAc_synthase_dom"/>
</dbReference>
<dbReference type="GO" id="GO:0009403">
    <property type="term" value="P:toxin biosynthetic process"/>
    <property type="evidence" value="ECO:0007669"/>
    <property type="project" value="UniProtKB-ARBA"/>
</dbReference>
<feature type="region of interest" description="N-terminal hotdog fold" evidence="11">
    <location>
        <begin position="1764"/>
        <end position="1885"/>
    </location>
</feature>
<dbReference type="Pfam" id="PF00109">
    <property type="entry name" value="ketoacyl-synt"/>
    <property type="match status" value="4"/>
</dbReference>
<keyword evidence="17" id="KW-1185">Reference proteome</keyword>
<dbReference type="Gene3D" id="1.10.1240.100">
    <property type="match status" value="3"/>
</dbReference>
<dbReference type="InterPro" id="IPR000873">
    <property type="entry name" value="AMP-dep_synth/lig_dom"/>
</dbReference>
<feature type="active site" description="Proton acceptor; for dehydratase activity" evidence="11">
    <location>
        <position position="1796"/>
    </location>
</feature>
<protein>
    <submittedName>
        <fullName evidence="16">Polyketide synthase PksN</fullName>
    </submittedName>
</protein>
<feature type="active site" description="Proton acceptor; for dehydratase activity" evidence="11">
    <location>
        <position position="3727"/>
    </location>
</feature>
<dbReference type="Pfam" id="PF00550">
    <property type="entry name" value="PP-binding"/>
    <property type="match status" value="6"/>
</dbReference>
<feature type="active site" description="Proton donor; for dehydratase activity" evidence="11">
    <location>
        <position position="3889"/>
    </location>
</feature>
<evidence type="ECO:0000256" key="2">
    <source>
        <dbReference type="ARBA" id="ARBA00003299"/>
    </source>
</evidence>
<comment type="subcellular location">
    <subcellularLocation>
        <location evidence="3">Cytoplasm</location>
    </subcellularLocation>
</comment>
<dbReference type="InterPro" id="IPR023213">
    <property type="entry name" value="CAT-like_dom_sf"/>
</dbReference>
<evidence type="ECO:0000256" key="3">
    <source>
        <dbReference type="ARBA" id="ARBA00004496"/>
    </source>
</evidence>
<dbReference type="Pfam" id="PF14765">
    <property type="entry name" value="PS-DH"/>
    <property type="match status" value="3"/>
</dbReference>
<evidence type="ECO:0000256" key="1">
    <source>
        <dbReference type="ARBA" id="ARBA00001957"/>
    </source>
</evidence>
<dbReference type="PROSITE" id="PS52004">
    <property type="entry name" value="KS3_2"/>
    <property type="match status" value="4"/>
</dbReference>
<dbReference type="GO" id="GO:0004312">
    <property type="term" value="F:fatty acid synthase activity"/>
    <property type="evidence" value="ECO:0007669"/>
    <property type="project" value="TreeGrafter"/>
</dbReference>
<dbReference type="InterPro" id="IPR014031">
    <property type="entry name" value="Ketoacyl_synth_C"/>
</dbReference>
<keyword evidence="7" id="KW-0597">Phosphoprotein</keyword>
<dbReference type="InterPro" id="IPR029063">
    <property type="entry name" value="SAM-dependent_MTases_sf"/>
</dbReference>
<dbReference type="SUPFAM" id="SSF52777">
    <property type="entry name" value="CoA-dependent acyltransferases"/>
    <property type="match status" value="2"/>
</dbReference>
<feature type="region of interest" description="C-terminal hotdog fold" evidence="11">
    <location>
        <begin position="4982"/>
        <end position="5129"/>
    </location>
</feature>
<evidence type="ECO:0000256" key="5">
    <source>
        <dbReference type="ARBA" id="ARBA00022450"/>
    </source>
</evidence>
<feature type="compositionally biased region" description="Basic and acidic residues" evidence="12">
    <location>
        <begin position="4103"/>
        <end position="4122"/>
    </location>
</feature>
<evidence type="ECO:0000256" key="6">
    <source>
        <dbReference type="ARBA" id="ARBA00022490"/>
    </source>
</evidence>
<dbReference type="SUPFAM" id="SSF51735">
    <property type="entry name" value="NAD(P)-binding Rossmann-fold domains"/>
    <property type="match status" value="3"/>
</dbReference>
<dbReference type="NCBIfam" id="TIGR01733">
    <property type="entry name" value="AA-adenyl-dom"/>
    <property type="match status" value="1"/>
</dbReference>
<feature type="domain" description="Carrier" evidence="13">
    <location>
        <begin position="2959"/>
        <end position="3035"/>
    </location>
</feature>
<dbReference type="InterPro" id="IPR050091">
    <property type="entry name" value="PKS_NRPS_Biosynth_Enz"/>
</dbReference>
<dbReference type="InterPro" id="IPR025110">
    <property type="entry name" value="AMP-bd_C"/>
</dbReference>
<feature type="region of interest" description="Disordered" evidence="12">
    <location>
        <begin position="4099"/>
        <end position="4122"/>
    </location>
</feature>
<feature type="domain" description="Carrier" evidence="13">
    <location>
        <begin position="6373"/>
        <end position="6450"/>
    </location>
</feature>
<evidence type="ECO:0000256" key="12">
    <source>
        <dbReference type="SAM" id="MobiDB-lite"/>
    </source>
</evidence>
<dbReference type="InterPro" id="IPR054514">
    <property type="entry name" value="RhiE-like_linker"/>
</dbReference>
<evidence type="ECO:0000259" key="13">
    <source>
        <dbReference type="PROSITE" id="PS50075"/>
    </source>
</evidence>
<dbReference type="SMART" id="SM01294">
    <property type="entry name" value="PKS_PP_betabranch"/>
    <property type="match status" value="2"/>
</dbReference>
<feature type="domain" description="Ketosynthase family 3 (KS3)" evidence="14">
    <location>
        <begin position="5745"/>
        <end position="6182"/>
    </location>
</feature>
<keyword evidence="5" id="KW-0596">Phosphopantetheine</keyword>
<dbReference type="Gene3D" id="3.40.50.150">
    <property type="entry name" value="Vaccinia Virus protein VP39"/>
    <property type="match status" value="1"/>
</dbReference>
<feature type="active site" description="Proton donor; for dehydratase activity" evidence="11">
    <location>
        <position position="1963"/>
    </location>
</feature>
<dbReference type="PROSITE" id="PS52019">
    <property type="entry name" value="PKS_MFAS_DH"/>
    <property type="match status" value="3"/>
</dbReference>
<dbReference type="OrthoDB" id="9765680at2"/>
<dbReference type="InterPro" id="IPR020807">
    <property type="entry name" value="PKS_DH"/>
</dbReference>
<evidence type="ECO:0000259" key="15">
    <source>
        <dbReference type="PROSITE" id="PS52019"/>
    </source>
</evidence>
<dbReference type="EMBL" id="QKMR01000019">
    <property type="protein sequence ID" value="PYG86580.1"/>
    <property type="molecule type" value="Genomic_DNA"/>
</dbReference>